<evidence type="ECO:0000313" key="1">
    <source>
        <dbReference type="Ensembl" id="ENSSMAP00000028626.2"/>
    </source>
</evidence>
<accession>A0A8D3B536</accession>
<dbReference type="AlphaFoldDB" id="A0A8D3B536"/>
<evidence type="ECO:0000313" key="2">
    <source>
        <dbReference type="Proteomes" id="UP000694558"/>
    </source>
</evidence>
<proteinExistence type="predicted"/>
<sequence>MTHQEKLRFFRTVDKGCCGQKHSNWSYTSNFKRAKGKVKKQNWVNISKVYTRNLLVPKSETETRTIQASARVKLQSKEDKRMGAIMFYFLFLNFGGQRLFFTSSCKTFCHCCLCFFNSVRLCCLFFFYCRCEYL</sequence>
<protein>
    <submittedName>
        <fullName evidence="1">Uncharacterized protein</fullName>
    </submittedName>
</protein>
<organism evidence="1 2">
    <name type="scientific">Scophthalmus maximus</name>
    <name type="common">Turbot</name>
    <name type="synonym">Psetta maxima</name>
    <dbReference type="NCBI Taxonomy" id="52904"/>
    <lineage>
        <taxon>Eukaryota</taxon>
        <taxon>Metazoa</taxon>
        <taxon>Chordata</taxon>
        <taxon>Craniata</taxon>
        <taxon>Vertebrata</taxon>
        <taxon>Euteleostomi</taxon>
        <taxon>Actinopterygii</taxon>
        <taxon>Neopterygii</taxon>
        <taxon>Teleostei</taxon>
        <taxon>Neoteleostei</taxon>
        <taxon>Acanthomorphata</taxon>
        <taxon>Carangaria</taxon>
        <taxon>Pleuronectiformes</taxon>
        <taxon>Pleuronectoidei</taxon>
        <taxon>Scophthalmidae</taxon>
        <taxon>Scophthalmus</taxon>
    </lineage>
</organism>
<dbReference type="Proteomes" id="UP000694558">
    <property type="component" value="Chromosome 9"/>
</dbReference>
<name>A0A8D3B536_SCOMX</name>
<dbReference type="Ensembl" id="ENSSMAT00000028979.2">
    <property type="protein sequence ID" value="ENSSMAP00000028626.2"/>
    <property type="gene ID" value="ENSSMAG00000017524.2"/>
</dbReference>
<reference evidence="1" key="2">
    <citation type="submission" date="2025-08" db="UniProtKB">
        <authorList>
            <consortium name="Ensembl"/>
        </authorList>
    </citation>
    <scope>IDENTIFICATION</scope>
</reference>
<reference evidence="1" key="1">
    <citation type="submission" date="2023-05" db="EMBL/GenBank/DDBJ databases">
        <title>High-quality long-read genome of Scophthalmus maximus.</title>
        <authorList>
            <person name="Lien S."/>
            <person name="Martinez P."/>
        </authorList>
    </citation>
    <scope>NUCLEOTIDE SEQUENCE [LARGE SCALE GENOMIC DNA]</scope>
</reference>